<evidence type="ECO:0000256" key="9">
    <source>
        <dbReference type="ARBA" id="ARBA00023303"/>
    </source>
</evidence>
<evidence type="ECO:0000256" key="4">
    <source>
        <dbReference type="ARBA" id="ARBA00022538"/>
    </source>
</evidence>
<dbReference type="GO" id="GO:0008076">
    <property type="term" value="C:voltage-gated potassium channel complex"/>
    <property type="evidence" value="ECO:0007669"/>
    <property type="project" value="TreeGrafter"/>
</dbReference>
<feature type="region of interest" description="Disordered" evidence="11">
    <location>
        <begin position="366"/>
        <end position="401"/>
    </location>
</feature>
<keyword evidence="6" id="KW-0851">Voltage-gated channel</keyword>
<proteinExistence type="predicted"/>
<dbReference type="InterPro" id="IPR003937">
    <property type="entry name" value="K_chnl_volt-dep_KCNQ"/>
</dbReference>
<keyword evidence="9" id="KW-0407">Ion channel</keyword>
<dbReference type="Proteomes" id="UP000824540">
    <property type="component" value="Unassembled WGS sequence"/>
</dbReference>
<protein>
    <recommendedName>
        <fullName evidence="12">Potassium channel voltage dependent KCNQ C-terminal domain-containing protein</fullName>
    </recommendedName>
</protein>
<organism evidence="13 14">
    <name type="scientific">Albula glossodonta</name>
    <name type="common">roundjaw bonefish</name>
    <dbReference type="NCBI Taxonomy" id="121402"/>
    <lineage>
        <taxon>Eukaryota</taxon>
        <taxon>Metazoa</taxon>
        <taxon>Chordata</taxon>
        <taxon>Craniata</taxon>
        <taxon>Vertebrata</taxon>
        <taxon>Euteleostomi</taxon>
        <taxon>Actinopterygii</taxon>
        <taxon>Neopterygii</taxon>
        <taxon>Teleostei</taxon>
        <taxon>Albuliformes</taxon>
        <taxon>Albulidae</taxon>
        <taxon>Albula</taxon>
    </lineage>
</organism>
<feature type="domain" description="Potassium channel voltage dependent KCNQ C-terminal" evidence="12">
    <location>
        <begin position="114"/>
        <end position="187"/>
    </location>
</feature>
<feature type="domain" description="Potassium channel voltage dependent KCNQ C-terminal" evidence="12">
    <location>
        <begin position="244"/>
        <end position="354"/>
    </location>
</feature>
<dbReference type="InterPro" id="IPR013821">
    <property type="entry name" value="K_chnl_volt-dep_KCNQ_C"/>
</dbReference>
<evidence type="ECO:0000256" key="5">
    <source>
        <dbReference type="ARBA" id="ARBA00022826"/>
    </source>
</evidence>
<evidence type="ECO:0000256" key="8">
    <source>
        <dbReference type="ARBA" id="ARBA00023065"/>
    </source>
</evidence>
<evidence type="ECO:0000256" key="7">
    <source>
        <dbReference type="ARBA" id="ARBA00022958"/>
    </source>
</evidence>
<feature type="compositionally biased region" description="Polar residues" evidence="11">
    <location>
        <begin position="385"/>
        <end position="401"/>
    </location>
</feature>
<evidence type="ECO:0000313" key="14">
    <source>
        <dbReference type="Proteomes" id="UP000824540"/>
    </source>
</evidence>
<dbReference type="AlphaFoldDB" id="A0A8T2PWG8"/>
<comment type="catalytic activity">
    <reaction evidence="10">
        <text>K(+)(in) = K(+)(out)</text>
        <dbReference type="Rhea" id="RHEA:29463"/>
        <dbReference type="ChEBI" id="CHEBI:29103"/>
    </reaction>
</comment>
<evidence type="ECO:0000259" key="12">
    <source>
        <dbReference type="Pfam" id="PF03520"/>
    </source>
</evidence>
<evidence type="ECO:0000256" key="1">
    <source>
        <dbReference type="ARBA" id="ARBA00004651"/>
    </source>
</evidence>
<keyword evidence="8" id="KW-0406">Ion transport</keyword>
<dbReference type="Pfam" id="PF03520">
    <property type="entry name" value="KCNQ_channel"/>
    <property type="match status" value="2"/>
</dbReference>
<keyword evidence="2" id="KW-0813">Transport</keyword>
<evidence type="ECO:0000256" key="10">
    <source>
        <dbReference type="ARBA" id="ARBA00034430"/>
    </source>
</evidence>
<dbReference type="EMBL" id="JAFBMS010000001">
    <property type="protein sequence ID" value="KAG9355683.1"/>
    <property type="molecule type" value="Genomic_DNA"/>
</dbReference>
<evidence type="ECO:0000256" key="2">
    <source>
        <dbReference type="ARBA" id="ARBA00022448"/>
    </source>
</evidence>
<keyword evidence="7" id="KW-0630">Potassium</keyword>
<evidence type="ECO:0000256" key="11">
    <source>
        <dbReference type="SAM" id="MobiDB-lite"/>
    </source>
</evidence>
<dbReference type="GO" id="GO:0005249">
    <property type="term" value="F:voltage-gated potassium channel activity"/>
    <property type="evidence" value="ECO:0007669"/>
    <property type="project" value="InterPro"/>
</dbReference>
<sequence>MHLCTCVCMCVCVWVCVWVFLQAAWRLYSTDVKRSYLTATWYFYDSMLPSFRELTLLFSHLQRQRSAKKVLHNSYHTLLGKMGFRDRIRMNNSRSSQGLRSKASPLPPGSVRRSPSSENVPEATSPGKVQKSWSFNDRTRFRTSLRLKPRPTADVEGTGEEPTEDKPYCDVAMDEVIPAVKTLIRAEKKLSQKAGGKGSTPPHILHPIVSPLTPLISSSPLKHVSSNSEMIQRVLEQQKEGLARILKFLVAKRKFKETLRPYDVKDVIEQYSAGHLDMLGRIKSLQSRVDQIVGRGAIQPDKKVREKGEKTPPEVEPLDELSMMGRVVKVEKQVQSIENKLDLLLNFYTTCVKKGSSHFTLSSLLEPDSTSDYHSPTDHRELFPSGNTLPISRSESGGTMD</sequence>
<dbReference type="PANTHER" id="PTHR47735:SF7">
    <property type="entry name" value="POTASSIUM VOLTAGE-GATED CHANNEL SUBFAMILY KQT MEMBER 4"/>
    <property type="match status" value="1"/>
</dbReference>
<feature type="region of interest" description="Disordered" evidence="11">
    <location>
        <begin position="297"/>
        <end position="316"/>
    </location>
</feature>
<evidence type="ECO:0000313" key="13">
    <source>
        <dbReference type="EMBL" id="KAG9355683.1"/>
    </source>
</evidence>
<comment type="caution">
    <text evidence="13">The sequence shown here is derived from an EMBL/GenBank/DDBJ whole genome shotgun (WGS) entry which is preliminary data.</text>
</comment>
<dbReference type="PANTHER" id="PTHR47735">
    <property type="entry name" value="POTASSIUM VOLTAGE-GATED CHANNEL SUBFAMILY KQT MEMBER 4"/>
    <property type="match status" value="1"/>
</dbReference>
<comment type="subcellular location">
    <subcellularLocation>
        <location evidence="1">Cell membrane</location>
        <topology evidence="1">Multi-pass membrane protein</topology>
    </subcellularLocation>
</comment>
<evidence type="ECO:0000256" key="3">
    <source>
        <dbReference type="ARBA" id="ARBA00022475"/>
    </source>
</evidence>
<evidence type="ECO:0000256" key="6">
    <source>
        <dbReference type="ARBA" id="ARBA00022882"/>
    </source>
</evidence>
<name>A0A8T2PWG8_9TELE</name>
<feature type="region of interest" description="Disordered" evidence="11">
    <location>
        <begin position="93"/>
        <end position="166"/>
    </location>
</feature>
<keyword evidence="4" id="KW-0633">Potassium transport</keyword>
<dbReference type="Gene3D" id="6.10.140.1910">
    <property type="match status" value="1"/>
</dbReference>
<gene>
    <name evidence="13" type="ORF">JZ751_000521</name>
</gene>
<keyword evidence="14" id="KW-1185">Reference proteome</keyword>
<keyword evidence="5" id="KW-0631">Potassium channel</keyword>
<dbReference type="OrthoDB" id="8879391at2759"/>
<accession>A0A8T2PWG8</accession>
<feature type="compositionally biased region" description="Basic and acidic residues" evidence="11">
    <location>
        <begin position="300"/>
        <end position="313"/>
    </location>
</feature>
<keyword evidence="3" id="KW-0472">Membrane</keyword>
<keyword evidence="3" id="KW-1003">Cell membrane</keyword>
<reference evidence="13" key="1">
    <citation type="thesis" date="2021" institute="BYU ScholarsArchive" country="Provo, UT, USA">
        <title>Applications of and Algorithms for Genome Assembly and Genomic Analyses with an Emphasis on Marine Teleosts.</title>
        <authorList>
            <person name="Pickett B.D."/>
        </authorList>
    </citation>
    <scope>NUCLEOTIDE SEQUENCE</scope>
    <source>
        <strain evidence="13">HI-2016</strain>
    </source>
</reference>